<proteinExistence type="predicted"/>
<gene>
    <name evidence="2" type="ORF">SISSUDRAFT_1121799</name>
</gene>
<dbReference type="EMBL" id="KV428151">
    <property type="protein sequence ID" value="KZT35127.1"/>
    <property type="molecule type" value="Genomic_DNA"/>
</dbReference>
<dbReference type="Proteomes" id="UP000076798">
    <property type="component" value="Unassembled WGS sequence"/>
</dbReference>
<sequence>MSPKQHFARNTTRELRGTSSPIHRRLADDTSCLRPSNALKSLTTEDAYREHRRKIEAASAARKKELLDALQILVKQRLLPNDRPSIRGAADAVERAIHIIHTREEELKAQANAREEDLMAQIRELEIWKNLAIEFLNSGGANPQDETYWNSALIGSSSNAFQSSFDL</sequence>
<feature type="region of interest" description="Disordered" evidence="1">
    <location>
        <begin position="1"/>
        <end position="22"/>
    </location>
</feature>
<keyword evidence="3" id="KW-1185">Reference proteome</keyword>
<evidence type="ECO:0000313" key="2">
    <source>
        <dbReference type="EMBL" id="KZT35127.1"/>
    </source>
</evidence>
<evidence type="ECO:0000313" key="3">
    <source>
        <dbReference type="Proteomes" id="UP000076798"/>
    </source>
</evidence>
<name>A0A166AA44_9AGAM</name>
<organism evidence="2 3">
    <name type="scientific">Sistotremastrum suecicum HHB10207 ss-3</name>
    <dbReference type="NCBI Taxonomy" id="1314776"/>
    <lineage>
        <taxon>Eukaryota</taxon>
        <taxon>Fungi</taxon>
        <taxon>Dikarya</taxon>
        <taxon>Basidiomycota</taxon>
        <taxon>Agaricomycotina</taxon>
        <taxon>Agaricomycetes</taxon>
        <taxon>Sistotremastrales</taxon>
        <taxon>Sistotremastraceae</taxon>
        <taxon>Sistotremastrum</taxon>
    </lineage>
</organism>
<reference evidence="2 3" key="1">
    <citation type="journal article" date="2016" name="Mol. Biol. Evol.">
        <title>Comparative Genomics of Early-Diverging Mushroom-Forming Fungi Provides Insights into the Origins of Lignocellulose Decay Capabilities.</title>
        <authorList>
            <person name="Nagy L.G."/>
            <person name="Riley R."/>
            <person name="Tritt A."/>
            <person name="Adam C."/>
            <person name="Daum C."/>
            <person name="Floudas D."/>
            <person name="Sun H."/>
            <person name="Yadav J.S."/>
            <person name="Pangilinan J."/>
            <person name="Larsson K.H."/>
            <person name="Matsuura K."/>
            <person name="Barry K."/>
            <person name="Labutti K."/>
            <person name="Kuo R."/>
            <person name="Ohm R.A."/>
            <person name="Bhattacharya S.S."/>
            <person name="Shirouzu T."/>
            <person name="Yoshinaga Y."/>
            <person name="Martin F.M."/>
            <person name="Grigoriev I.V."/>
            <person name="Hibbett D.S."/>
        </authorList>
    </citation>
    <scope>NUCLEOTIDE SEQUENCE [LARGE SCALE GENOMIC DNA]</scope>
    <source>
        <strain evidence="2 3">HHB10207 ss-3</strain>
    </source>
</reference>
<accession>A0A166AA44</accession>
<dbReference type="AlphaFoldDB" id="A0A166AA44"/>
<evidence type="ECO:0000256" key="1">
    <source>
        <dbReference type="SAM" id="MobiDB-lite"/>
    </source>
</evidence>
<protein>
    <submittedName>
        <fullName evidence="2">Uncharacterized protein</fullName>
    </submittedName>
</protein>